<dbReference type="AlphaFoldDB" id="A0ABD2KBZ6"/>
<organism evidence="1 2">
    <name type="scientific">Heterodera schachtii</name>
    <name type="common">Sugarbeet cyst nematode worm</name>
    <name type="synonym">Tylenchus schachtii</name>
    <dbReference type="NCBI Taxonomy" id="97005"/>
    <lineage>
        <taxon>Eukaryota</taxon>
        <taxon>Metazoa</taxon>
        <taxon>Ecdysozoa</taxon>
        <taxon>Nematoda</taxon>
        <taxon>Chromadorea</taxon>
        <taxon>Rhabditida</taxon>
        <taxon>Tylenchina</taxon>
        <taxon>Tylenchomorpha</taxon>
        <taxon>Tylenchoidea</taxon>
        <taxon>Heteroderidae</taxon>
        <taxon>Heteroderinae</taxon>
        <taxon>Heterodera</taxon>
    </lineage>
</organism>
<comment type="caution">
    <text evidence="1">The sequence shown here is derived from an EMBL/GenBank/DDBJ whole genome shotgun (WGS) entry which is preliminary data.</text>
</comment>
<evidence type="ECO:0000313" key="2">
    <source>
        <dbReference type="Proteomes" id="UP001620645"/>
    </source>
</evidence>
<proteinExistence type="predicted"/>
<accession>A0ABD2KBZ6</accession>
<dbReference type="Proteomes" id="UP001620645">
    <property type="component" value="Unassembled WGS sequence"/>
</dbReference>
<keyword evidence="2" id="KW-1185">Reference proteome</keyword>
<evidence type="ECO:0000313" key="1">
    <source>
        <dbReference type="EMBL" id="KAL3100029.1"/>
    </source>
</evidence>
<sequence>MREMGLISSGRSLPLGTTNERIFFSSALRNPTNILLQLRTVLPQMLQFADMDNKFVGLEKRRQKFGRIIGKKCDRNCLFSPVQCMLSFREGSNFMDNYK</sequence>
<gene>
    <name evidence="1" type="ORF">niasHS_001955</name>
</gene>
<protein>
    <submittedName>
        <fullName evidence="1">Uncharacterized protein</fullName>
    </submittedName>
</protein>
<name>A0ABD2KBZ6_HETSC</name>
<dbReference type="EMBL" id="JBICCN010000037">
    <property type="protein sequence ID" value="KAL3100029.1"/>
    <property type="molecule type" value="Genomic_DNA"/>
</dbReference>
<reference evidence="1 2" key="1">
    <citation type="submission" date="2024-10" db="EMBL/GenBank/DDBJ databases">
        <authorList>
            <person name="Kim D."/>
        </authorList>
    </citation>
    <scope>NUCLEOTIDE SEQUENCE [LARGE SCALE GENOMIC DNA]</scope>
    <source>
        <strain evidence="1">Taebaek</strain>
    </source>
</reference>